<dbReference type="SUPFAM" id="SSF51569">
    <property type="entry name" value="Aldolase"/>
    <property type="match status" value="1"/>
</dbReference>
<dbReference type="Gene3D" id="3.90.1210.10">
    <property type="entry name" value="Antifreeze-like/N-acetylneuraminic acid synthase C-terminal domain"/>
    <property type="match status" value="1"/>
</dbReference>
<dbReference type="SMART" id="SM00858">
    <property type="entry name" value="SAF"/>
    <property type="match status" value="1"/>
</dbReference>
<comment type="caution">
    <text evidence="2">The sequence shown here is derived from an EMBL/GenBank/DDBJ whole genome shotgun (WGS) entry which is preliminary data.</text>
</comment>
<dbReference type="Pfam" id="PF03102">
    <property type="entry name" value="NeuB"/>
    <property type="match status" value="1"/>
</dbReference>
<dbReference type="Gene3D" id="3.20.20.70">
    <property type="entry name" value="Aldolase class I"/>
    <property type="match status" value="1"/>
</dbReference>
<proteinExistence type="predicted"/>
<evidence type="ECO:0000259" key="1">
    <source>
        <dbReference type="PROSITE" id="PS50844"/>
    </source>
</evidence>
<dbReference type="STRING" id="1798382.A3D77_07365"/>
<evidence type="ECO:0000313" key="3">
    <source>
        <dbReference type="Proteomes" id="UP000176923"/>
    </source>
</evidence>
<dbReference type="AlphaFoldDB" id="A0A1F5ZL71"/>
<protein>
    <recommendedName>
        <fullName evidence="1">AFP-like domain-containing protein</fullName>
    </recommendedName>
</protein>
<dbReference type="GO" id="GO:0047444">
    <property type="term" value="F:N-acylneuraminate-9-phosphate synthase activity"/>
    <property type="evidence" value="ECO:0007669"/>
    <property type="project" value="TreeGrafter"/>
</dbReference>
<dbReference type="InterPro" id="IPR006190">
    <property type="entry name" value="SAF_AFP_Neu5Ac"/>
</dbReference>
<dbReference type="SUPFAM" id="SSF51269">
    <property type="entry name" value="AFP III-like domain"/>
    <property type="match status" value="1"/>
</dbReference>
<accession>A0A1F5ZL71</accession>
<dbReference type="PROSITE" id="PS50844">
    <property type="entry name" value="AFP_LIKE"/>
    <property type="match status" value="1"/>
</dbReference>
<dbReference type="PANTHER" id="PTHR42966">
    <property type="entry name" value="N-ACETYLNEURAMINATE SYNTHASE"/>
    <property type="match status" value="1"/>
</dbReference>
<dbReference type="Pfam" id="PF08666">
    <property type="entry name" value="SAF"/>
    <property type="match status" value="1"/>
</dbReference>
<dbReference type="InterPro" id="IPR013785">
    <property type="entry name" value="Aldolase_TIM"/>
</dbReference>
<sequence length="339" mass="38708">MKKIRIGKYQVENFSPPFIIAEIGANHNGSMNLAIKLIDKACECGCHSVKFQSWSKESLFSNIVYKNNKKLENDIDSNSLQLSDLAKLKKYCDKKGIIFSTSVFSKKEVDFFAELKIEYLKIASMDINNYGFLEYVAKKSLPTILSTGLADMEEIHRAVGCITKYNKKLILLHCVSLYPPRDEQIHLNNIDLLRENFNYPVGFSDHSQGITIALASIVKGVSVIEKHFTLDKHMAGWDHAISLDSKEMHILVRESMRVPNALGNVIRILGRDDLKKRVGFRRSLVSSRFLKRGDRIKEEDLEFKRPGYGLPPETMGRVVGRKIKRNIPKDEIIKVNDFE</sequence>
<reference evidence="2 3" key="1">
    <citation type="journal article" date="2016" name="Nat. Commun.">
        <title>Thousands of microbial genomes shed light on interconnected biogeochemical processes in an aquifer system.</title>
        <authorList>
            <person name="Anantharaman K."/>
            <person name="Brown C.T."/>
            <person name="Hug L.A."/>
            <person name="Sharon I."/>
            <person name="Castelle C.J."/>
            <person name="Probst A.J."/>
            <person name="Thomas B.C."/>
            <person name="Singh A."/>
            <person name="Wilkins M.J."/>
            <person name="Karaoz U."/>
            <person name="Brodie E.L."/>
            <person name="Williams K.H."/>
            <person name="Hubbard S.S."/>
            <person name="Banfield J.F."/>
        </authorList>
    </citation>
    <scope>NUCLEOTIDE SEQUENCE [LARGE SCALE GENOMIC DNA]</scope>
</reference>
<dbReference type="GO" id="GO:0016051">
    <property type="term" value="P:carbohydrate biosynthetic process"/>
    <property type="evidence" value="ECO:0007669"/>
    <property type="project" value="InterPro"/>
</dbReference>
<gene>
    <name evidence="2" type="ORF">A3D77_07365</name>
</gene>
<dbReference type="InterPro" id="IPR036732">
    <property type="entry name" value="AFP_Neu5c_C_sf"/>
</dbReference>
<dbReference type="PANTHER" id="PTHR42966:SF1">
    <property type="entry name" value="SIALIC ACID SYNTHASE"/>
    <property type="match status" value="1"/>
</dbReference>
<dbReference type="CDD" id="cd11615">
    <property type="entry name" value="SAF_NeuB_like"/>
    <property type="match status" value="1"/>
</dbReference>
<feature type="domain" description="AFP-like" evidence="1">
    <location>
        <begin position="283"/>
        <end position="339"/>
    </location>
</feature>
<dbReference type="Proteomes" id="UP000176923">
    <property type="component" value="Unassembled WGS sequence"/>
</dbReference>
<dbReference type="InterPro" id="IPR013974">
    <property type="entry name" value="SAF"/>
</dbReference>
<organism evidence="2 3">
    <name type="scientific">Candidatus Gottesmanbacteria bacterium RIFCSPHIGHO2_02_FULL_39_11</name>
    <dbReference type="NCBI Taxonomy" id="1798382"/>
    <lineage>
        <taxon>Bacteria</taxon>
        <taxon>Candidatus Gottesmaniibacteriota</taxon>
    </lineage>
</organism>
<dbReference type="InterPro" id="IPR057736">
    <property type="entry name" value="SAF_PseI/NeuA/NeuB"/>
</dbReference>
<dbReference type="InterPro" id="IPR013132">
    <property type="entry name" value="PseI/NeuA/B-like_N"/>
</dbReference>
<name>A0A1F5ZL71_9BACT</name>
<evidence type="ECO:0000313" key="2">
    <source>
        <dbReference type="EMBL" id="OGG12847.1"/>
    </source>
</evidence>
<dbReference type="InterPro" id="IPR051690">
    <property type="entry name" value="PseI-like"/>
</dbReference>
<dbReference type="EMBL" id="MFJL01000041">
    <property type="protein sequence ID" value="OGG12847.1"/>
    <property type="molecule type" value="Genomic_DNA"/>
</dbReference>